<comment type="caution">
    <text evidence="1">The sequence shown here is derived from an EMBL/GenBank/DDBJ whole genome shotgun (WGS) entry which is preliminary data.</text>
</comment>
<organism evidence="1 2">
    <name type="scientific">Paracoccus benzoatiresistens</name>
    <dbReference type="NCBI Taxonomy" id="2997341"/>
    <lineage>
        <taxon>Bacteria</taxon>
        <taxon>Pseudomonadati</taxon>
        <taxon>Pseudomonadota</taxon>
        <taxon>Alphaproteobacteria</taxon>
        <taxon>Rhodobacterales</taxon>
        <taxon>Paracoccaceae</taxon>
        <taxon>Paracoccus</taxon>
    </lineage>
</organism>
<sequence length="112" mass="11802">MAGTQNFGFTFSKDRASFQSRAQPSDIDTHQRIVALDAAPTTGIAGIGLAQCLIERPGEIDRLIMVHGQPLTCHPLIEAASGLTLAEPQDGSDIAQLAVSYPYPGSGFYLGA</sequence>
<gene>
    <name evidence="1" type="ORF">OU682_21020</name>
</gene>
<keyword evidence="2" id="KW-1185">Reference proteome</keyword>
<dbReference type="RefSeq" id="WP_268944170.1">
    <property type="nucleotide sequence ID" value="NZ_JAPTYD010000066.1"/>
</dbReference>
<name>A0ABT4JAZ9_9RHOB</name>
<dbReference type="EMBL" id="JAPTYD010000066">
    <property type="protein sequence ID" value="MCZ0964074.1"/>
    <property type="molecule type" value="Genomic_DNA"/>
</dbReference>
<protein>
    <submittedName>
        <fullName evidence="1">Uncharacterized protein</fullName>
    </submittedName>
</protein>
<reference evidence="1" key="1">
    <citation type="submission" date="2022-12" db="EMBL/GenBank/DDBJ databases">
        <title>Paracoccus sp. EF6 isolated from a lake water.</title>
        <authorList>
            <person name="Liu H."/>
        </authorList>
    </citation>
    <scope>NUCLEOTIDE SEQUENCE</scope>
    <source>
        <strain evidence="1">EF6</strain>
    </source>
</reference>
<accession>A0ABT4JAZ9</accession>
<evidence type="ECO:0000313" key="2">
    <source>
        <dbReference type="Proteomes" id="UP001149822"/>
    </source>
</evidence>
<proteinExistence type="predicted"/>
<evidence type="ECO:0000313" key="1">
    <source>
        <dbReference type="EMBL" id="MCZ0964074.1"/>
    </source>
</evidence>
<dbReference type="Proteomes" id="UP001149822">
    <property type="component" value="Unassembled WGS sequence"/>
</dbReference>